<feature type="compositionally biased region" description="Low complexity" evidence="1">
    <location>
        <begin position="106"/>
        <end position="131"/>
    </location>
</feature>
<feature type="compositionally biased region" description="Low complexity" evidence="1">
    <location>
        <begin position="140"/>
        <end position="149"/>
    </location>
</feature>
<evidence type="ECO:0000256" key="2">
    <source>
        <dbReference type="SAM" id="SignalP"/>
    </source>
</evidence>
<protein>
    <recommendedName>
        <fullName evidence="5">Accessory gland protein</fullName>
    </recommendedName>
</protein>
<feature type="compositionally biased region" description="Gly residues" evidence="1">
    <location>
        <begin position="76"/>
        <end position="92"/>
    </location>
</feature>
<dbReference type="EMBL" id="JAZDUA010000053">
    <property type="protein sequence ID" value="KAK7870732.1"/>
    <property type="molecule type" value="Genomic_DNA"/>
</dbReference>
<evidence type="ECO:0008006" key="5">
    <source>
        <dbReference type="Google" id="ProtNLM"/>
    </source>
</evidence>
<evidence type="ECO:0000313" key="4">
    <source>
        <dbReference type="Proteomes" id="UP001378592"/>
    </source>
</evidence>
<proteinExistence type="predicted"/>
<dbReference type="Proteomes" id="UP001378592">
    <property type="component" value="Unassembled WGS sequence"/>
</dbReference>
<dbReference type="AlphaFoldDB" id="A0AAN9ZD15"/>
<sequence length="174" mass="17661">MGAWADTLRVFAATLLVIELARAAPAVKDDVIYDQRQNGTENYRLHIDGVVIAVAPAEMLLNLADLVDFSSFGGTSGGGGGGSDGGGGGGGDFVEEDLTPPKPEESSSAMETTTGAAATESSAAEGGAAAAQDTPDKVPSEPAAADAPTTPKPAKKIKGKLVLSQWLLPLLRRL</sequence>
<name>A0AAN9ZD15_9ORTH</name>
<evidence type="ECO:0000313" key="3">
    <source>
        <dbReference type="EMBL" id="KAK7870732.1"/>
    </source>
</evidence>
<accession>A0AAN9ZD15</accession>
<feature type="chain" id="PRO_5042843432" description="Accessory gland protein" evidence="2">
    <location>
        <begin position="24"/>
        <end position="174"/>
    </location>
</feature>
<keyword evidence="2" id="KW-0732">Signal</keyword>
<feature type="signal peptide" evidence="2">
    <location>
        <begin position="1"/>
        <end position="23"/>
    </location>
</feature>
<reference evidence="3 4" key="1">
    <citation type="submission" date="2024-03" db="EMBL/GenBank/DDBJ databases">
        <title>The genome assembly and annotation of the cricket Gryllus longicercus Weissman &amp; Gray.</title>
        <authorList>
            <person name="Szrajer S."/>
            <person name="Gray D."/>
            <person name="Ylla G."/>
        </authorList>
    </citation>
    <scope>NUCLEOTIDE SEQUENCE [LARGE SCALE GENOMIC DNA]</scope>
    <source>
        <strain evidence="3">DAG 2021-001</strain>
        <tissue evidence="3">Whole body minus gut</tissue>
    </source>
</reference>
<gene>
    <name evidence="3" type="ORF">R5R35_009884</name>
</gene>
<comment type="caution">
    <text evidence="3">The sequence shown here is derived from an EMBL/GenBank/DDBJ whole genome shotgun (WGS) entry which is preliminary data.</text>
</comment>
<keyword evidence="4" id="KW-1185">Reference proteome</keyword>
<evidence type="ECO:0000256" key="1">
    <source>
        <dbReference type="SAM" id="MobiDB-lite"/>
    </source>
</evidence>
<feature type="region of interest" description="Disordered" evidence="1">
    <location>
        <begin position="76"/>
        <end position="156"/>
    </location>
</feature>
<organism evidence="3 4">
    <name type="scientific">Gryllus longicercus</name>
    <dbReference type="NCBI Taxonomy" id="2509291"/>
    <lineage>
        <taxon>Eukaryota</taxon>
        <taxon>Metazoa</taxon>
        <taxon>Ecdysozoa</taxon>
        <taxon>Arthropoda</taxon>
        <taxon>Hexapoda</taxon>
        <taxon>Insecta</taxon>
        <taxon>Pterygota</taxon>
        <taxon>Neoptera</taxon>
        <taxon>Polyneoptera</taxon>
        <taxon>Orthoptera</taxon>
        <taxon>Ensifera</taxon>
        <taxon>Gryllidea</taxon>
        <taxon>Grylloidea</taxon>
        <taxon>Gryllidae</taxon>
        <taxon>Gryllinae</taxon>
        <taxon>Gryllus</taxon>
    </lineage>
</organism>